<dbReference type="Pfam" id="PF12486">
    <property type="entry name" value="VasL"/>
    <property type="match status" value="1"/>
</dbReference>
<dbReference type="PANTHER" id="PTHR37024">
    <property type="entry name" value="TYPE VI SECRETION SYSTEM DUF2094 AND IMPA-RELATED DOMAIN PROTEIN"/>
    <property type="match status" value="1"/>
</dbReference>
<dbReference type="InterPro" id="IPR010657">
    <property type="entry name" value="ImpA_N"/>
</dbReference>
<accession>A0AB38FSE6</accession>
<evidence type="ECO:0000313" key="3">
    <source>
        <dbReference type="EMBL" id="SQA60278.1"/>
    </source>
</evidence>
<reference evidence="3 4" key="1">
    <citation type="submission" date="2018-06" db="EMBL/GenBank/DDBJ databases">
        <authorList>
            <consortium name="Pathogen Informatics"/>
            <person name="Doyle S."/>
        </authorList>
    </citation>
    <scope>NUCLEOTIDE SEQUENCE [LARGE SCALE GENOMIC DNA]</scope>
    <source>
        <strain evidence="3 4">NCTC11967</strain>
    </source>
</reference>
<dbReference type="EMBL" id="UAVL01000001">
    <property type="protein sequence ID" value="SQA60278.1"/>
    <property type="molecule type" value="Genomic_DNA"/>
</dbReference>
<feature type="domain" description="ImpA N-terminal" evidence="1">
    <location>
        <begin position="12"/>
        <end position="113"/>
    </location>
</feature>
<dbReference type="Proteomes" id="UP000251313">
    <property type="component" value="Unassembled WGS sequence"/>
</dbReference>
<evidence type="ECO:0000313" key="4">
    <source>
        <dbReference type="Proteomes" id="UP000251313"/>
    </source>
</evidence>
<organism evidence="3 4">
    <name type="scientific">Yokenella regensburgei</name>
    <dbReference type="NCBI Taxonomy" id="158877"/>
    <lineage>
        <taxon>Bacteria</taxon>
        <taxon>Pseudomonadati</taxon>
        <taxon>Pseudomonadota</taxon>
        <taxon>Gammaproteobacteria</taxon>
        <taxon>Enterobacterales</taxon>
        <taxon>Enterobacteriaceae</taxon>
        <taxon>Yokenella</taxon>
    </lineage>
</organism>
<dbReference type="RefSeq" id="WP_038258378.1">
    <property type="nucleotide sequence ID" value="NZ_UAVL01000001.1"/>
</dbReference>
<evidence type="ECO:0000259" key="2">
    <source>
        <dbReference type="Pfam" id="PF12486"/>
    </source>
</evidence>
<dbReference type="PANTHER" id="PTHR37024:SF5">
    <property type="entry name" value="IMPA N-TERMINAL DOMAIN-CONTAINING PROTEIN"/>
    <property type="match status" value="1"/>
</dbReference>
<dbReference type="InterPro" id="IPR021069">
    <property type="entry name" value="ImpA_C"/>
</dbReference>
<dbReference type="Pfam" id="PF06812">
    <property type="entry name" value="ImpA_N"/>
    <property type="match status" value="1"/>
</dbReference>
<feature type="domain" description="ImpA C-terminal" evidence="2">
    <location>
        <begin position="288"/>
        <end position="432"/>
    </location>
</feature>
<gene>
    <name evidence="3" type="ORF">NCTC11967_00458</name>
</gene>
<dbReference type="AlphaFoldDB" id="A0AB38FSE6"/>
<proteinExistence type="predicted"/>
<evidence type="ECO:0000259" key="1">
    <source>
        <dbReference type="Pfam" id="PF06812"/>
    </source>
</evidence>
<protein>
    <submittedName>
        <fullName evidence="3">Uncharacterized protein conserved in bacteria</fullName>
    </submittedName>
</protein>
<name>A0AB38FSE6_9ENTR</name>
<comment type="caution">
    <text evidence="3">The sequence shown here is derived from an EMBL/GenBank/DDBJ whole genome shotgun (WGS) entry which is preliminary data.</text>
</comment>
<sequence>MSQDILTQIIVTGSDPRGLPEFSALREEINKSSHPSQPELNWKLVESLALAIFKANGVDLHTATYYTLARTRTHGLAGFCEGVELLAAMISRDWDKFWPQDEPARTGMLDWLNTRTGNILRQQLSFSDTDLPLLYRTERALQLICDKLQQVKLKRQPHVENLLYFVQNTRKRLEPQPKSSVQATVRTLIYAPESTRPAAEENLPPLPNLPEMQVEVHHSTTEDAASVASATSAQNSKGFMAGAACTTAVAVALWWWQVYPIQQQLAQVRDTAQGAATVWLASPELDSYGQRLQRLPDASPLQLLETGMQMMRTADSRWPESLQQQQATAQWNEILKTRAQSSPQMRGWQQARQNLRDFADLMMQRETEKQGFTLSYIKTVTWQAERLLNQETPLEFLLTQYQDARLQGRNTEALGKQINEQLDGVLSRWLLLKNNIVPESATNAKPEK</sequence>